<gene>
    <name evidence="1" type="ORF">L1987_00498</name>
</gene>
<name>A0ACB9K2M5_9ASTR</name>
<dbReference type="EMBL" id="CM042018">
    <property type="protein sequence ID" value="KAI3826450.1"/>
    <property type="molecule type" value="Genomic_DNA"/>
</dbReference>
<accession>A0ACB9K2M5</accession>
<sequence>MGKLRRQFAGLRKMALGNKSGWRCWHGSSYVKSIRMEWPGACEHYFVPSRPDVKDDEIRMSRVHPSAMEDQTNFLLDWTYFCHGKSMEELTESLLITTMKLEAARFKAQEELKIKDDQIIQFKHLLNTATNEKHEAQNRHQMLLQTTAPPPHSAMSSGEDDHITNGGSGFSSSDCEESIVSSPVTETLGRFTPMPERELGFPVKALPEKGKFLEAVIKAGPLLQNILLAGPLPHWRHPPPLVDVYRIPPPPVVVPTPPAVNQLLGKFNKKRGFPEGSDSSIDTRCQRINMNGL</sequence>
<keyword evidence="2" id="KW-1185">Reference proteome</keyword>
<evidence type="ECO:0000313" key="2">
    <source>
        <dbReference type="Proteomes" id="UP001056120"/>
    </source>
</evidence>
<evidence type="ECO:0000313" key="1">
    <source>
        <dbReference type="EMBL" id="KAI3826450.1"/>
    </source>
</evidence>
<dbReference type="Proteomes" id="UP001056120">
    <property type="component" value="Linkage Group LG01"/>
</dbReference>
<reference evidence="1 2" key="2">
    <citation type="journal article" date="2022" name="Mol. Ecol. Resour.">
        <title>The genomes of chicory, endive, great burdock and yacon provide insights into Asteraceae paleo-polyploidization history and plant inulin production.</title>
        <authorList>
            <person name="Fan W."/>
            <person name="Wang S."/>
            <person name="Wang H."/>
            <person name="Wang A."/>
            <person name="Jiang F."/>
            <person name="Liu H."/>
            <person name="Zhao H."/>
            <person name="Xu D."/>
            <person name="Zhang Y."/>
        </authorList>
    </citation>
    <scope>NUCLEOTIDE SEQUENCE [LARGE SCALE GENOMIC DNA]</scope>
    <source>
        <strain evidence="2">cv. Yunnan</strain>
        <tissue evidence="1">Leaves</tissue>
    </source>
</reference>
<comment type="caution">
    <text evidence="1">The sequence shown here is derived from an EMBL/GenBank/DDBJ whole genome shotgun (WGS) entry which is preliminary data.</text>
</comment>
<proteinExistence type="predicted"/>
<organism evidence="1 2">
    <name type="scientific">Smallanthus sonchifolius</name>
    <dbReference type="NCBI Taxonomy" id="185202"/>
    <lineage>
        <taxon>Eukaryota</taxon>
        <taxon>Viridiplantae</taxon>
        <taxon>Streptophyta</taxon>
        <taxon>Embryophyta</taxon>
        <taxon>Tracheophyta</taxon>
        <taxon>Spermatophyta</taxon>
        <taxon>Magnoliopsida</taxon>
        <taxon>eudicotyledons</taxon>
        <taxon>Gunneridae</taxon>
        <taxon>Pentapetalae</taxon>
        <taxon>asterids</taxon>
        <taxon>campanulids</taxon>
        <taxon>Asterales</taxon>
        <taxon>Asteraceae</taxon>
        <taxon>Asteroideae</taxon>
        <taxon>Heliantheae alliance</taxon>
        <taxon>Millerieae</taxon>
        <taxon>Smallanthus</taxon>
    </lineage>
</organism>
<reference evidence="2" key="1">
    <citation type="journal article" date="2022" name="Mol. Ecol. Resour.">
        <title>The genomes of chicory, endive, great burdock and yacon provide insights into Asteraceae palaeo-polyploidization history and plant inulin production.</title>
        <authorList>
            <person name="Fan W."/>
            <person name="Wang S."/>
            <person name="Wang H."/>
            <person name="Wang A."/>
            <person name="Jiang F."/>
            <person name="Liu H."/>
            <person name="Zhao H."/>
            <person name="Xu D."/>
            <person name="Zhang Y."/>
        </authorList>
    </citation>
    <scope>NUCLEOTIDE SEQUENCE [LARGE SCALE GENOMIC DNA]</scope>
    <source>
        <strain evidence="2">cv. Yunnan</strain>
    </source>
</reference>
<protein>
    <submittedName>
        <fullName evidence="1">Uncharacterized protein</fullName>
    </submittedName>
</protein>